<evidence type="ECO:0000313" key="4">
    <source>
        <dbReference type="Proteomes" id="UP001199816"/>
    </source>
</evidence>
<evidence type="ECO:0000256" key="2">
    <source>
        <dbReference type="SAM" id="SignalP"/>
    </source>
</evidence>
<protein>
    <submittedName>
        <fullName evidence="3">Conjugal transfer protein TraI</fullName>
    </submittedName>
</protein>
<proteinExistence type="predicted"/>
<feature type="coiled-coil region" evidence="1">
    <location>
        <begin position="53"/>
        <end position="80"/>
    </location>
</feature>
<feature type="signal peptide" evidence="2">
    <location>
        <begin position="1"/>
        <end position="26"/>
    </location>
</feature>
<organism evidence="3 4">
    <name type="scientific">Niabella pedocola</name>
    <dbReference type="NCBI Taxonomy" id="1752077"/>
    <lineage>
        <taxon>Bacteria</taxon>
        <taxon>Pseudomonadati</taxon>
        <taxon>Bacteroidota</taxon>
        <taxon>Chitinophagia</taxon>
        <taxon>Chitinophagales</taxon>
        <taxon>Chitinophagaceae</taxon>
        <taxon>Niabella</taxon>
    </lineage>
</organism>
<comment type="caution">
    <text evidence="3">The sequence shown here is derived from an EMBL/GenBank/DDBJ whole genome shotgun (WGS) entry which is preliminary data.</text>
</comment>
<dbReference type="Proteomes" id="UP001199816">
    <property type="component" value="Unassembled WGS sequence"/>
</dbReference>
<keyword evidence="2" id="KW-0732">Signal</keyword>
<name>A0ABS8PU51_9BACT</name>
<keyword evidence="4" id="KW-1185">Reference proteome</keyword>
<evidence type="ECO:0000313" key="3">
    <source>
        <dbReference type="EMBL" id="MCD2424405.1"/>
    </source>
</evidence>
<dbReference type="EMBL" id="JAJNEC010000005">
    <property type="protein sequence ID" value="MCD2424405.1"/>
    <property type="molecule type" value="Genomic_DNA"/>
</dbReference>
<keyword evidence="1" id="KW-0175">Coiled coil</keyword>
<sequence length="228" mass="26590">MYLKKIILTSTFTLLLLVGSAPLQQAKAIGIWQIIKEAIVKVIKAIDLAVQRVQNQVIRLQHIQKEVENAMAKLKLKEIAEWGEKQRKLFQTYYDELWKVKRIIAYYKRIKSIVDNQLQLIQEYKRAYALVSNDKNFNPKELIYIYDVYTGILDESAKNIDELMIVVQSFSTQMSDAARLELIAKMDVAVSKNLSHLRRFTNQNIMLSISRTKDQQEAQTIRSYYGLQ</sequence>
<dbReference type="RefSeq" id="WP_231006205.1">
    <property type="nucleotide sequence ID" value="NZ_JAJNEC010000005.1"/>
</dbReference>
<feature type="chain" id="PRO_5046269467" evidence="2">
    <location>
        <begin position="27"/>
        <end position="228"/>
    </location>
</feature>
<evidence type="ECO:0000256" key="1">
    <source>
        <dbReference type="SAM" id="Coils"/>
    </source>
</evidence>
<accession>A0ABS8PU51</accession>
<reference evidence="3 4" key="1">
    <citation type="submission" date="2021-11" db="EMBL/GenBank/DDBJ databases">
        <title>Genomic of Niabella pedocola.</title>
        <authorList>
            <person name="Wu T."/>
        </authorList>
    </citation>
    <scope>NUCLEOTIDE SEQUENCE [LARGE SCALE GENOMIC DNA]</scope>
    <source>
        <strain evidence="3 4">JCM 31011</strain>
    </source>
</reference>
<gene>
    <name evidence="3" type="ORF">LQ567_16615</name>
</gene>